<dbReference type="EMBL" id="LFDV01000002">
    <property type="protein sequence ID" value="KTB47712.1"/>
    <property type="molecule type" value="Genomic_DNA"/>
</dbReference>
<evidence type="ECO:0000256" key="2">
    <source>
        <dbReference type="ARBA" id="ARBA00022723"/>
    </source>
</evidence>
<keyword evidence="3 4" id="KW-0408">Iron</keyword>
<sequence>MRGSDEADIVVLKANTAAAALGCLAAACTPETVSPTGLADAGLIFSNDCASCHASDRTGDHGPDIRPASLTDYSQTSLAAFLGDHKTAKKLTAEQRAILAEWLKR</sequence>
<dbReference type="InterPro" id="IPR009056">
    <property type="entry name" value="Cyt_c-like_dom"/>
</dbReference>
<dbReference type="GO" id="GO:0009055">
    <property type="term" value="F:electron transfer activity"/>
    <property type="evidence" value="ECO:0007669"/>
    <property type="project" value="InterPro"/>
</dbReference>
<comment type="caution">
    <text evidence="6">The sequence shown here is derived from an EMBL/GenBank/DDBJ whole genome shotgun (WGS) entry which is preliminary data.</text>
</comment>
<dbReference type="SUPFAM" id="SSF46626">
    <property type="entry name" value="Cytochrome c"/>
    <property type="match status" value="1"/>
</dbReference>
<dbReference type="AlphaFoldDB" id="A0A0W0GGN1"/>
<evidence type="ECO:0000256" key="3">
    <source>
        <dbReference type="ARBA" id="ARBA00023004"/>
    </source>
</evidence>
<evidence type="ECO:0000256" key="4">
    <source>
        <dbReference type="PROSITE-ProRule" id="PRU00433"/>
    </source>
</evidence>
<evidence type="ECO:0000313" key="6">
    <source>
        <dbReference type="EMBL" id="KTB47712.1"/>
    </source>
</evidence>
<protein>
    <recommendedName>
        <fullName evidence="5">Cytochrome c domain-containing protein</fullName>
    </recommendedName>
</protein>
<evidence type="ECO:0000256" key="1">
    <source>
        <dbReference type="ARBA" id="ARBA00022617"/>
    </source>
</evidence>
<dbReference type="RefSeq" id="WP_058438452.1">
    <property type="nucleotide sequence ID" value="NZ_KQ758903.1"/>
</dbReference>
<keyword evidence="1 4" id="KW-0349">Heme</keyword>
<dbReference type="Gene3D" id="1.10.760.10">
    <property type="entry name" value="Cytochrome c-like domain"/>
    <property type="match status" value="1"/>
</dbReference>
<reference evidence="6 7" key="1">
    <citation type="submission" date="2015-06" db="EMBL/GenBank/DDBJ databases">
        <title>Genome sequence of the organohalide-respiring Dehalogenimonas alkenigignens type strain (IP3-3T).</title>
        <authorList>
            <person name="Key T.A."/>
            <person name="Richmond D.P."/>
            <person name="Bowman K.S."/>
            <person name="Cho Y.-J."/>
            <person name="Chun J."/>
            <person name="da Costa M.S."/>
            <person name="Rainey F.A."/>
            <person name="Moe W.M."/>
        </authorList>
    </citation>
    <scope>NUCLEOTIDE SEQUENCE [LARGE SCALE GENOMIC DNA]</scope>
    <source>
        <strain evidence="6 7">IP3-3</strain>
    </source>
</reference>
<gene>
    <name evidence="6" type="ORF">DEALK_05570</name>
</gene>
<keyword evidence="2 4" id="KW-0479">Metal-binding</keyword>
<dbReference type="OrthoDB" id="166320at2"/>
<name>A0A0W0GGN1_9CHLR</name>
<proteinExistence type="predicted"/>
<dbReference type="GO" id="GO:0020037">
    <property type="term" value="F:heme binding"/>
    <property type="evidence" value="ECO:0007669"/>
    <property type="project" value="InterPro"/>
</dbReference>
<dbReference type="InterPro" id="IPR036909">
    <property type="entry name" value="Cyt_c-like_dom_sf"/>
</dbReference>
<dbReference type="GO" id="GO:0046872">
    <property type="term" value="F:metal ion binding"/>
    <property type="evidence" value="ECO:0007669"/>
    <property type="project" value="UniProtKB-KW"/>
</dbReference>
<dbReference type="PROSITE" id="PS51007">
    <property type="entry name" value="CYTC"/>
    <property type="match status" value="1"/>
</dbReference>
<accession>A0A0W0GGN1</accession>
<dbReference type="Pfam" id="PF00034">
    <property type="entry name" value="Cytochrom_C"/>
    <property type="match status" value="1"/>
</dbReference>
<dbReference type="Proteomes" id="UP000053947">
    <property type="component" value="Unassembled WGS sequence"/>
</dbReference>
<feature type="domain" description="Cytochrome c" evidence="5">
    <location>
        <begin position="36"/>
        <end position="105"/>
    </location>
</feature>
<dbReference type="PROSITE" id="PS51257">
    <property type="entry name" value="PROKAR_LIPOPROTEIN"/>
    <property type="match status" value="1"/>
</dbReference>
<evidence type="ECO:0000313" key="7">
    <source>
        <dbReference type="Proteomes" id="UP000053947"/>
    </source>
</evidence>
<evidence type="ECO:0000259" key="5">
    <source>
        <dbReference type="PROSITE" id="PS51007"/>
    </source>
</evidence>
<keyword evidence="7" id="KW-1185">Reference proteome</keyword>
<organism evidence="6 7">
    <name type="scientific">Dehalogenimonas alkenigignens</name>
    <dbReference type="NCBI Taxonomy" id="1217799"/>
    <lineage>
        <taxon>Bacteria</taxon>
        <taxon>Bacillati</taxon>
        <taxon>Chloroflexota</taxon>
        <taxon>Dehalococcoidia</taxon>
        <taxon>Dehalococcoidales</taxon>
        <taxon>Dehalococcoidaceae</taxon>
        <taxon>Dehalogenimonas</taxon>
    </lineage>
</organism>